<accession>A0A1W1BLT9</accession>
<gene>
    <name evidence="10" type="ORF">MNB_SM-5-191</name>
</gene>
<dbReference type="PANTHER" id="PTHR43297:SF14">
    <property type="entry name" value="ATPASE AAA-TYPE CORE DOMAIN-CONTAINING PROTEIN"/>
    <property type="match status" value="1"/>
</dbReference>
<evidence type="ECO:0000256" key="5">
    <source>
        <dbReference type="ARBA" id="ARBA00022741"/>
    </source>
</evidence>
<dbReference type="PANTHER" id="PTHR43297">
    <property type="entry name" value="OLIGOPEPTIDE TRANSPORT ATP-BINDING PROTEIN APPD"/>
    <property type="match status" value="1"/>
</dbReference>
<organism evidence="10">
    <name type="scientific">hydrothermal vent metagenome</name>
    <dbReference type="NCBI Taxonomy" id="652676"/>
    <lineage>
        <taxon>unclassified sequences</taxon>
        <taxon>metagenomes</taxon>
        <taxon>ecological metagenomes</taxon>
    </lineage>
</organism>
<dbReference type="PROSITE" id="PS00211">
    <property type="entry name" value="ABC_TRANSPORTER_1"/>
    <property type="match status" value="1"/>
</dbReference>
<evidence type="ECO:0000256" key="6">
    <source>
        <dbReference type="ARBA" id="ARBA00022840"/>
    </source>
</evidence>
<dbReference type="InterPro" id="IPR003439">
    <property type="entry name" value="ABC_transporter-like_ATP-bd"/>
</dbReference>
<keyword evidence="7" id="KW-1278">Translocase</keyword>
<dbReference type="Pfam" id="PF00005">
    <property type="entry name" value="ABC_tran"/>
    <property type="match status" value="1"/>
</dbReference>
<proteinExistence type="predicted"/>
<evidence type="ECO:0000256" key="3">
    <source>
        <dbReference type="ARBA" id="ARBA00022475"/>
    </source>
</evidence>
<evidence type="ECO:0000259" key="9">
    <source>
        <dbReference type="PROSITE" id="PS50893"/>
    </source>
</evidence>
<dbReference type="AlphaFoldDB" id="A0A1W1BLT9"/>
<dbReference type="InterPro" id="IPR027417">
    <property type="entry name" value="P-loop_NTPase"/>
</dbReference>
<protein>
    <submittedName>
        <fullName evidence="10">Peptide ABC transporter, ATP-binding protein</fullName>
    </submittedName>
</protein>
<evidence type="ECO:0000256" key="2">
    <source>
        <dbReference type="ARBA" id="ARBA00022448"/>
    </source>
</evidence>
<evidence type="ECO:0000256" key="1">
    <source>
        <dbReference type="ARBA" id="ARBA00004202"/>
    </source>
</evidence>
<dbReference type="EMBL" id="FPHH01000027">
    <property type="protein sequence ID" value="SFV54498.1"/>
    <property type="molecule type" value="Genomic_DNA"/>
</dbReference>
<keyword evidence="2" id="KW-0813">Transport</keyword>
<evidence type="ECO:0000256" key="8">
    <source>
        <dbReference type="ARBA" id="ARBA00023136"/>
    </source>
</evidence>
<dbReference type="SMART" id="SM00382">
    <property type="entry name" value="AAA"/>
    <property type="match status" value="1"/>
</dbReference>
<reference evidence="10" key="1">
    <citation type="submission" date="2016-10" db="EMBL/GenBank/DDBJ databases">
        <authorList>
            <person name="de Groot N.N."/>
        </authorList>
    </citation>
    <scope>NUCLEOTIDE SEQUENCE</scope>
</reference>
<keyword evidence="4" id="KW-0997">Cell inner membrane</keyword>
<evidence type="ECO:0000256" key="7">
    <source>
        <dbReference type="ARBA" id="ARBA00022967"/>
    </source>
</evidence>
<dbReference type="GO" id="GO:0005524">
    <property type="term" value="F:ATP binding"/>
    <property type="evidence" value="ECO:0007669"/>
    <property type="project" value="UniProtKB-KW"/>
</dbReference>
<dbReference type="GO" id="GO:0005886">
    <property type="term" value="C:plasma membrane"/>
    <property type="evidence" value="ECO:0007669"/>
    <property type="project" value="UniProtKB-SubCell"/>
</dbReference>
<sequence>MSVSKLKIVYNGKELLNIAFEIKSSLALIGQSGSGKSLTIKALLGMLPQGMELELEEHFGFELINGESVAFVPQNPFTALSPLTKIKKQFFTNKKRVAELFDAVGLEQRLLERFAPELSGGQLQRVVIAMALEKHPKLLLLDEPTTALDPKSKQTILALLKRLQKEEGFKMLFVTHDTASAKDLCEDVSIIRDGVIVESGNLEDVLSHPAHEYTKTLIEANFANRKYRE</sequence>
<dbReference type="SUPFAM" id="SSF52540">
    <property type="entry name" value="P-loop containing nucleoside triphosphate hydrolases"/>
    <property type="match status" value="1"/>
</dbReference>
<dbReference type="PROSITE" id="PS50893">
    <property type="entry name" value="ABC_TRANSPORTER_2"/>
    <property type="match status" value="1"/>
</dbReference>
<dbReference type="GO" id="GO:0016887">
    <property type="term" value="F:ATP hydrolysis activity"/>
    <property type="evidence" value="ECO:0007669"/>
    <property type="project" value="InterPro"/>
</dbReference>
<feature type="domain" description="ABC transporter" evidence="9">
    <location>
        <begin position="1"/>
        <end position="218"/>
    </location>
</feature>
<keyword evidence="6 10" id="KW-0067">ATP-binding</keyword>
<keyword evidence="5" id="KW-0547">Nucleotide-binding</keyword>
<dbReference type="Gene3D" id="3.40.50.300">
    <property type="entry name" value="P-loop containing nucleotide triphosphate hydrolases"/>
    <property type="match status" value="1"/>
</dbReference>
<dbReference type="InterPro" id="IPR050388">
    <property type="entry name" value="ABC_Ni/Peptide_Import"/>
</dbReference>
<evidence type="ECO:0000313" key="10">
    <source>
        <dbReference type="EMBL" id="SFV54498.1"/>
    </source>
</evidence>
<dbReference type="InterPro" id="IPR017871">
    <property type="entry name" value="ABC_transporter-like_CS"/>
</dbReference>
<dbReference type="InterPro" id="IPR003593">
    <property type="entry name" value="AAA+_ATPase"/>
</dbReference>
<evidence type="ECO:0000256" key="4">
    <source>
        <dbReference type="ARBA" id="ARBA00022519"/>
    </source>
</evidence>
<keyword evidence="8" id="KW-0472">Membrane</keyword>
<keyword evidence="3" id="KW-1003">Cell membrane</keyword>
<name>A0A1W1BLT9_9ZZZZ</name>
<comment type="subcellular location">
    <subcellularLocation>
        <location evidence="1">Cell membrane</location>
        <topology evidence="1">Peripheral membrane protein</topology>
    </subcellularLocation>
</comment>